<dbReference type="AlphaFoldDB" id="A0AAW1PDL6"/>
<protein>
    <submittedName>
        <fullName evidence="1">Uncharacterized protein</fullName>
    </submittedName>
</protein>
<accession>A0AAW1PDL6</accession>
<reference evidence="1 2" key="1">
    <citation type="journal article" date="2024" name="Nat. Commun.">
        <title>Phylogenomics reveals the evolutionary origins of lichenization in chlorophyte algae.</title>
        <authorList>
            <person name="Puginier C."/>
            <person name="Libourel C."/>
            <person name="Otte J."/>
            <person name="Skaloud P."/>
            <person name="Haon M."/>
            <person name="Grisel S."/>
            <person name="Petersen M."/>
            <person name="Berrin J.G."/>
            <person name="Delaux P.M."/>
            <person name="Dal Grande F."/>
            <person name="Keller J."/>
        </authorList>
    </citation>
    <scope>NUCLEOTIDE SEQUENCE [LARGE SCALE GENOMIC DNA]</scope>
    <source>
        <strain evidence="1 2">SAG 2036</strain>
    </source>
</reference>
<dbReference type="EMBL" id="JALJOQ010000028">
    <property type="protein sequence ID" value="KAK9808008.1"/>
    <property type="molecule type" value="Genomic_DNA"/>
</dbReference>
<comment type="caution">
    <text evidence="1">The sequence shown here is derived from an EMBL/GenBank/DDBJ whole genome shotgun (WGS) entry which is preliminary data.</text>
</comment>
<gene>
    <name evidence="1" type="ORF">WJX73_003113</name>
</gene>
<sequence>MELLLDAEEFRELMRDPDQDSALAKLESWTQSDASVTAAGLEALQMLPIHFVKLTKQYGDARLLGLDGLDVLAEWENRLKPSHTDVTGISAMAAAASIADGEHCYDVLSKLNRLGLIGDYRAALIICEKEIRQSSSTPTQNRRDLKLMTKLASAVFNGCGKTHFSAFQLASLLETASVVHT</sequence>
<evidence type="ECO:0000313" key="2">
    <source>
        <dbReference type="Proteomes" id="UP001465755"/>
    </source>
</evidence>
<organism evidence="1 2">
    <name type="scientific">Symbiochloris irregularis</name>
    <dbReference type="NCBI Taxonomy" id="706552"/>
    <lineage>
        <taxon>Eukaryota</taxon>
        <taxon>Viridiplantae</taxon>
        <taxon>Chlorophyta</taxon>
        <taxon>core chlorophytes</taxon>
        <taxon>Trebouxiophyceae</taxon>
        <taxon>Trebouxiales</taxon>
        <taxon>Trebouxiaceae</taxon>
        <taxon>Symbiochloris</taxon>
    </lineage>
</organism>
<dbReference type="Proteomes" id="UP001465755">
    <property type="component" value="Unassembled WGS sequence"/>
</dbReference>
<keyword evidence="2" id="KW-1185">Reference proteome</keyword>
<evidence type="ECO:0000313" key="1">
    <source>
        <dbReference type="EMBL" id="KAK9808008.1"/>
    </source>
</evidence>
<proteinExistence type="predicted"/>
<name>A0AAW1PDL6_9CHLO</name>